<evidence type="ECO:0000313" key="2">
    <source>
        <dbReference type="Proteomes" id="UP000268696"/>
    </source>
</evidence>
<dbReference type="AlphaFoldDB" id="A0A3G7UB21"/>
<dbReference type="Proteomes" id="UP000268696">
    <property type="component" value="Chromosome"/>
</dbReference>
<name>A0A3G7UB21_9PSED</name>
<evidence type="ECO:0000313" key="1">
    <source>
        <dbReference type="EMBL" id="AZE56584.1"/>
    </source>
</evidence>
<proteinExistence type="predicted"/>
<dbReference type="EMBL" id="CP027754">
    <property type="protein sequence ID" value="AZE56584.1"/>
    <property type="molecule type" value="Genomic_DNA"/>
</dbReference>
<accession>A0A3G7UB21</accession>
<sequence>MTLEGDLKAGLQEAFQLLFWGDSRVVTVSNVGAGLPAIAVCQPLGYWL</sequence>
<reference evidence="1 2" key="1">
    <citation type="submission" date="2018-03" db="EMBL/GenBank/DDBJ databases">
        <title>Diversity of phytobeneficial traits revealed by whole-genome analysis of worldwide-isolated phenazine-producing Pseudomonas spp.</title>
        <authorList>
            <person name="Biessy A."/>
            <person name="Novinscak A."/>
            <person name="Blom J."/>
            <person name="Leger G."/>
            <person name="Thomashow L.S."/>
            <person name="Cazorla F.M."/>
            <person name="Josic D."/>
            <person name="Filion M."/>
        </authorList>
    </citation>
    <scope>NUCLEOTIDE SEQUENCE [LARGE SCALE GENOMIC DNA]</scope>
    <source>
        <strain evidence="1 2">30B</strain>
    </source>
</reference>
<organism evidence="1 2">
    <name type="scientific">Pseudomonas synxantha</name>
    <dbReference type="NCBI Taxonomy" id="47883"/>
    <lineage>
        <taxon>Bacteria</taxon>
        <taxon>Pseudomonadati</taxon>
        <taxon>Pseudomonadota</taxon>
        <taxon>Gammaproteobacteria</taxon>
        <taxon>Pseudomonadales</taxon>
        <taxon>Pseudomonadaceae</taxon>
        <taxon>Pseudomonas</taxon>
    </lineage>
</organism>
<protein>
    <submittedName>
        <fullName evidence="1">Uncharacterized protein</fullName>
    </submittedName>
</protein>
<gene>
    <name evidence="1" type="ORF">C4K03_4446</name>
</gene>